<proteinExistence type="predicted"/>
<evidence type="ECO:0000313" key="2">
    <source>
        <dbReference type="Proteomes" id="UP000199488"/>
    </source>
</evidence>
<name>A0A1H2WHP8_9BACI</name>
<dbReference type="EMBL" id="FNNC01000005">
    <property type="protein sequence ID" value="SDW80051.1"/>
    <property type="molecule type" value="Genomic_DNA"/>
</dbReference>
<protein>
    <submittedName>
        <fullName evidence="1">Uncharacterized protein</fullName>
    </submittedName>
</protein>
<dbReference type="Proteomes" id="UP000199488">
    <property type="component" value="Unassembled WGS sequence"/>
</dbReference>
<keyword evidence="2" id="KW-1185">Reference proteome</keyword>
<reference evidence="1 2" key="1">
    <citation type="submission" date="2016-10" db="EMBL/GenBank/DDBJ databases">
        <authorList>
            <person name="de Groot N.N."/>
        </authorList>
    </citation>
    <scope>NUCLEOTIDE SEQUENCE [LARGE SCALE GENOMIC DNA]</scope>
    <source>
        <strain evidence="1 2">DSM 23126</strain>
    </source>
</reference>
<dbReference type="STRING" id="1122204.SAMN05421781_2438"/>
<sequence length="54" mass="6310">MLGFLIGLLIGAVFSAVIFFIKTQRTMRAQSRQEIVHRLLANERRSRFDVRSMK</sequence>
<accession>A0A1H2WHP8</accession>
<organism evidence="1 2">
    <name type="scientific">Marinococcus luteus</name>
    <dbReference type="NCBI Taxonomy" id="1122204"/>
    <lineage>
        <taxon>Bacteria</taxon>
        <taxon>Bacillati</taxon>
        <taxon>Bacillota</taxon>
        <taxon>Bacilli</taxon>
        <taxon>Bacillales</taxon>
        <taxon>Bacillaceae</taxon>
        <taxon>Marinococcus</taxon>
    </lineage>
</organism>
<dbReference type="RefSeq" id="WP_176967755.1">
    <property type="nucleotide sequence ID" value="NZ_FNNC01000005.1"/>
</dbReference>
<evidence type="ECO:0000313" key="1">
    <source>
        <dbReference type="EMBL" id="SDW80051.1"/>
    </source>
</evidence>
<dbReference type="AlphaFoldDB" id="A0A1H2WHP8"/>
<gene>
    <name evidence="1" type="ORF">SAMN05421781_2438</name>
</gene>